<dbReference type="OrthoDB" id="3223806at2759"/>
<organism evidence="2 3">
    <name type="scientific">Colletotrichum musicola</name>
    <dbReference type="NCBI Taxonomy" id="2175873"/>
    <lineage>
        <taxon>Eukaryota</taxon>
        <taxon>Fungi</taxon>
        <taxon>Dikarya</taxon>
        <taxon>Ascomycota</taxon>
        <taxon>Pezizomycotina</taxon>
        <taxon>Sordariomycetes</taxon>
        <taxon>Hypocreomycetidae</taxon>
        <taxon>Glomerellales</taxon>
        <taxon>Glomerellaceae</taxon>
        <taxon>Colletotrichum</taxon>
        <taxon>Colletotrichum orchidearum species complex</taxon>
    </lineage>
</organism>
<sequence>MFLFHFSGHGAELDPVAASPDRHRKDPSLLTADFCRGGPEVRGWQLNAWLRRLNEERIRVVVMLDSCHSGGAWRDGRSRTPTGWQATPNLPADEQATLGIESSSALRAAGLLKSWAVDPDGFTLMAACESHERAAEEFVDGRTVGAFTHAVFAYLTGGGRRRTPPTYRTVRNRDKLRFLGRTEPFLVAPLVVRVEAGMVYLPVGKAHGVDRESEFTSLMQCGLVFSAEDVGDFVSRAIAPPELVFLLCTVVILLVPGGRRCCDFLFERRRVLKVGLDRRGSEGSWASREIENTVLSIDFE</sequence>
<dbReference type="InterPro" id="IPR011600">
    <property type="entry name" value="Pept_C14_caspase"/>
</dbReference>
<feature type="domain" description="Peptidase C14 caspase" evidence="1">
    <location>
        <begin position="2"/>
        <end position="160"/>
    </location>
</feature>
<dbReference type="Pfam" id="PF00656">
    <property type="entry name" value="Peptidase_C14"/>
    <property type="match status" value="1"/>
</dbReference>
<keyword evidence="3" id="KW-1185">Reference proteome</keyword>
<dbReference type="GO" id="GO:0006508">
    <property type="term" value="P:proteolysis"/>
    <property type="evidence" value="ECO:0007669"/>
    <property type="project" value="InterPro"/>
</dbReference>
<evidence type="ECO:0000313" key="3">
    <source>
        <dbReference type="Proteomes" id="UP000639643"/>
    </source>
</evidence>
<protein>
    <recommendedName>
        <fullName evidence="1">Peptidase C14 caspase domain-containing protein</fullName>
    </recommendedName>
</protein>
<reference evidence="2" key="1">
    <citation type="journal article" date="2020" name="Phytopathology">
        <title>Genome Sequence Resources of Colletotrichum truncatum, C. plurivorum, C. musicola, and C. sojae: Four Species Pathogenic to Soybean (Glycine max).</title>
        <authorList>
            <person name="Rogerio F."/>
            <person name="Boufleur T.R."/>
            <person name="Ciampi-Guillardi M."/>
            <person name="Sukno S.A."/>
            <person name="Thon M.R."/>
            <person name="Massola Junior N.S."/>
            <person name="Baroncelli R."/>
        </authorList>
    </citation>
    <scope>NUCLEOTIDE SEQUENCE</scope>
    <source>
        <strain evidence="2">LFN0074</strain>
    </source>
</reference>
<name>A0A8H6K4R0_9PEZI</name>
<accession>A0A8H6K4R0</accession>
<evidence type="ECO:0000313" key="2">
    <source>
        <dbReference type="EMBL" id="KAF6824710.1"/>
    </source>
</evidence>
<evidence type="ECO:0000259" key="1">
    <source>
        <dbReference type="Pfam" id="PF00656"/>
    </source>
</evidence>
<dbReference type="AlphaFoldDB" id="A0A8H6K4R0"/>
<dbReference type="Gene3D" id="3.40.50.1460">
    <property type="match status" value="1"/>
</dbReference>
<dbReference type="GO" id="GO:0004197">
    <property type="term" value="F:cysteine-type endopeptidase activity"/>
    <property type="evidence" value="ECO:0007669"/>
    <property type="project" value="InterPro"/>
</dbReference>
<dbReference type="EMBL" id="WIGM01000456">
    <property type="protein sequence ID" value="KAF6824710.1"/>
    <property type="molecule type" value="Genomic_DNA"/>
</dbReference>
<dbReference type="Proteomes" id="UP000639643">
    <property type="component" value="Unassembled WGS sequence"/>
</dbReference>
<comment type="caution">
    <text evidence="2">The sequence shown here is derived from an EMBL/GenBank/DDBJ whole genome shotgun (WGS) entry which is preliminary data.</text>
</comment>
<proteinExistence type="predicted"/>
<gene>
    <name evidence="2" type="ORF">CMUS01_10122</name>
</gene>